<dbReference type="GO" id="GO:0000287">
    <property type="term" value="F:magnesium ion binding"/>
    <property type="evidence" value="ECO:0007669"/>
    <property type="project" value="UniProtKB-UniRule"/>
</dbReference>
<keyword evidence="12" id="KW-1185">Reference proteome</keyword>
<dbReference type="InterPro" id="IPR036397">
    <property type="entry name" value="RNaseH_sf"/>
</dbReference>
<sequence length="319" mass="35515">MPVYAVAIGRRIGIYNTYAECLEQVKNYPNAKFKKFESSDDAIKFIEQFSNKSSQMCPAKSFIPEKEGMLQTFPIEKVSPSNTVVNALNKRVVTLEEKLNKFILSTNEMIESLKNKIRILEKRPLEQDTEEPGPSLKTKKVQLDSEEGDKTFTKDSRGFIIVYTDGACTNNGRDGAKAGIGVWFGHNNPLNVSAPVEGSPTNNNAEIQAACVAIRQARDAGISKLSVSTDSKFLINCITQWIHKWKKNNWQLSTGGPVKNKDRLVELDNAIQKMEAVEWNYVAGHAGIIGNEKADQLARLGAQRYKQNSSSVILPDDDD</sequence>
<dbReference type="FunFam" id="3.40.970.10:FF:000001">
    <property type="entry name" value="Ribonuclease H1"/>
    <property type="match status" value="1"/>
</dbReference>
<comment type="catalytic activity">
    <reaction evidence="8">
        <text>Endonucleolytic cleavage to 5'-phosphomonoester.</text>
        <dbReference type="EC" id="3.1.26.4"/>
    </reaction>
</comment>
<accession>A0ABD0YBV7</accession>
<feature type="region of interest" description="Disordered" evidence="9">
    <location>
        <begin position="124"/>
        <end position="148"/>
    </location>
</feature>
<keyword evidence="5 8" id="KW-0255">Endonuclease</keyword>
<evidence type="ECO:0000256" key="5">
    <source>
        <dbReference type="ARBA" id="ARBA00022759"/>
    </source>
</evidence>
<evidence type="ECO:0000256" key="9">
    <source>
        <dbReference type="SAM" id="MobiDB-lite"/>
    </source>
</evidence>
<evidence type="ECO:0000256" key="3">
    <source>
        <dbReference type="ARBA" id="ARBA00022722"/>
    </source>
</evidence>
<protein>
    <recommendedName>
        <fullName evidence="8">Ribonuclease H1</fullName>
        <shortName evidence="8">RNase H1</shortName>
        <ecNumber evidence="8">3.1.26.4</ecNumber>
    </recommendedName>
</protein>
<dbReference type="Pfam" id="PF00075">
    <property type="entry name" value="RNase_H"/>
    <property type="match status" value="1"/>
</dbReference>
<dbReference type="AlphaFoldDB" id="A0ABD0YBV7"/>
<keyword evidence="7 8" id="KW-0460">Magnesium</keyword>
<evidence type="ECO:0000256" key="4">
    <source>
        <dbReference type="ARBA" id="ARBA00022723"/>
    </source>
</evidence>
<comment type="function">
    <text evidence="8">Endonuclease that specifically degrades the RNA of RNA-DNA hybrids.</text>
</comment>
<proteinExistence type="inferred from homology"/>
<dbReference type="InterPro" id="IPR050092">
    <property type="entry name" value="RNase_H"/>
</dbReference>
<dbReference type="FunFam" id="3.30.420.10:FF:000097">
    <property type="entry name" value="Ribonuclease H1"/>
    <property type="match status" value="1"/>
</dbReference>
<dbReference type="SUPFAM" id="SSF53098">
    <property type="entry name" value="Ribonuclease H-like"/>
    <property type="match status" value="1"/>
</dbReference>
<dbReference type="InterPro" id="IPR012337">
    <property type="entry name" value="RNaseH-like_sf"/>
</dbReference>
<dbReference type="EMBL" id="JBFDAA010000010">
    <property type="protein sequence ID" value="KAL1124815.1"/>
    <property type="molecule type" value="Genomic_DNA"/>
</dbReference>
<dbReference type="GO" id="GO:0004523">
    <property type="term" value="F:RNA-DNA hybrid ribonuclease activity"/>
    <property type="evidence" value="ECO:0007669"/>
    <property type="project" value="UniProtKB-UniRule"/>
</dbReference>
<keyword evidence="6 8" id="KW-0378">Hydrolase</keyword>
<dbReference type="PROSITE" id="PS50879">
    <property type="entry name" value="RNASE_H_1"/>
    <property type="match status" value="1"/>
</dbReference>
<dbReference type="InterPro" id="IPR037056">
    <property type="entry name" value="RNase_H1_N_sf"/>
</dbReference>
<evidence type="ECO:0000256" key="7">
    <source>
        <dbReference type="ARBA" id="ARBA00022842"/>
    </source>
</evidence>
<evidence type="ECO:0000256" key="8">
    <source>
        <dbReference type="PIRNR" id="PIRNR036852"/>
    </source>
</evidence>
<name>A0ABD0YBV7_9HEMI</name>
<dbReference type="CDD" id="cd09280">
    <property type="entry name" value="RNase_HI_eukaryote_like"/>
    <property type="match status" value="1"/>
</dbReference>
<dbReference type="EC" id="3.1.26.4" evidence="8"/>
<evidence type="ECO:0000256" key="1">
    <source>
        <dbReference type="ARBA" id="ARBA00001946"/>
    </source>
</evidence>
<dbReference type="InterPro" id="IPR002156">
    <property type="entry name" value="RNaseH_domain"/>
</dbReference>
<reference evidence="11 12" key="1">
    <citation type="submission" date="2024-07" db="EMBL/GenBank/DDBJ databases">
        <title>Chromosome-level genome assembly of the water stick insect Ranatra chinensis (Heteroptera: Nepidae).</title>
        <authorList>
            <person name="Liu X."/>
        </authorList>
    </citation>
    <scope>NUCLEOTIDE SEQUENCE [LARGE SCALE GENOMIC DNA]</scope>
    <source>
        <strain evidence="11">Cailab_2021Rc</strain>
        <tissue evidence="11">Muscle</tissue>
    </source>
</reference>
<evidence type="ECO:0000256" key="6">
    <source>
        <dbReference type="ARBA" id="ARBA00022801"/>
    </source>
</evidence>
<dbReference type="PIRSF" id="PIRSF036852">
    <property type="entry name" value="Ribonuclease_H1_euk"/>
    <property type="match status" value="1"/>
</dbReference>
<evidence type="ECO:0000256" key="2">
    <source>
        <dbReference type="ARBA" id="ARBA00005300"/>
    </source>
</evidence>
<comment type="cofactor">
    <cofactor evidence="1 8">
        <name>Mg(2+)</name>
        <dbReference type="ChEBI" id="CHEBI:18420"/>
    </cofactor>
</comment>
<evidence type="ECO:0000313" key="12">
    <source>
        <dbReference type="Proteomes" id="UP001558652"/>
    </source>
</evidence>
<dbReference type="InterPro" id="IPR017067">
    <property type="entry name" value="RNase_H1_euk"/>
</dbReference>
<keyword evidence="4 8" id="KW-0479">Metal-binding</keyword>
<dbReference type="Pfam" id="PF01693">
    <property type="entry name" value="Cauli_VI"/>
    <property type="match status" value="1"/>
</dbReference>
<dbReference type="PANTHER" id="PTHR10642">
    <property type="entry name" value="RIBONUCLEASE H1"/>
    <property type="match status" value="1"/>
</dbReference>
<dbReference type="GO" id="GO:0003676">
    <property type="term" value="F:nucleic acid binding"/>
    <property type="evidence" value="ECO:0007669"/>
    <property type="project" value="UniProtKB-UniRule"/>
</dbReference>
<dbReference type="Gene3D" id="3.30.420.10">
    <property type="entry name" value="Ribonuclease H-like superfamily/Ribonuclease H"/>
    <property type="match status" value="1"/>
</dbReference>
<comment type="caution">
    <text evidence="11">The sequence shown here is derived from an EMBL/GenBank/DDBJ whole genome shotgun (WGS) entry which is preliminary data.</text>
</comment>
<dbReference type="InterPro" id="IPR011320">
    <property type="entry name" value="RNase_H1_N"/>
</dbReference>
<evidence type="ECO:0000313" key="11">
    <source>
        <dbReference type="EMBL" id="KAL1124815.1"/>
    </source>
</evidence>
<dbReference type="Gene3D" id="3.40.970.10">
    <property type="entry name" value="Ribonuclease H1, N-terminal domain"/>
    <property type="match status" value="1"/>
</dbReference>
<evidence type="ECO:0000259" key="10">
    <source>
        <dbReference type="PROSITE" id="PS50879"/>
    </source>
</evidence>
<gene>
    <name evidence="11" type="ORF">AAG570_001436</name>
</gene>
<dbReference type="PANTHER" id="PTHR10642:SF31">
    <property type="entry name" value="RIBONUCLEASE H1"/>
    <property type="match status" value="1"/>
</dbReference>
<feature type="domain" description="RNase H type-1" evidence="10">
    <location>
        <begin position="156"/>
        <end position="303"/>
    </location>
</feature>
<keyword evidence="3 8" id="KW-0540">Nuclease</keyword>
<dbReference type="InterPro" id="IPR009027">
    <property type="entry name" value="Ribosomal_bL9/RNase_H1_N"/>
</dbReference>
<comment type="similarity">
    <text evidence="2 8">Belongs to the RNase H family.</text>
</comment>
<organism evidence="11 12">
    <name type="scientific">Ranatra chinensis</name>
    <dbReference type="NCBI Taxonomy" id="642074"/>
    <lineage>
        <taxon>Eukaryota</taxon>
        <taxon>Metazoa</taxon>
        <taxon>Ecdysozoa</taxon>
        <taxon>Arthropoda</taxon>
        <taxon>Hexapoda</taxon>
        <taxon>Insecta</taxon>
        <taxon>Pterygota</taxon>
        <taxon>Neoptera</taxon>
        <taxon>Paraneoptera</taxon>
        <taxon>Hemiptera</taxon>
        <taxon>Heteroptera</taxon>
        <taxon>Panheteroptera</taxon>
        <taxon>Nepomorpha</taxon>
        <taxon>Nepidae</taxon>
        <taxon>Ranatrinae</taxon>
        <taxon>Ranatra</taxon>
    </lineage>
</organism>
<dbReference type="Proteomes" id="UP001558652">
    <property type="component" value="Unassembled WGS sequence"/>
</dbReference>
<dbReference type="SUPFAM" id="SSF55658">
    <property type="entry name" value="L9 N-domain-like"/>
    <property type="match status" value="1"/>
</dbReference>